<dbReference type="EMBL" id="BMZQ01000002">
    <property type="protein sequence ID" value="GHD19375.1"/>
    <property type="molecule type" value="Genomic_DNA"/>
</dbReference>
<dbReference type="InterPro" id="IPR029752">
    <property type="entry name" value="D-isomer_DH_CS1"/>
</dbReference>
<dbReference type="GO" id="GO:0003714">
    <property type="term" value="F:transcription corepressor activity"/>
    <property type="evidence" value="ECO:0007669"/>
    <property type="project" value="InterPro"/>
</dbReference>
<dbReference type="PANTHER" id="PTHR46029:SF7">
    <property type="entry name" value="C-TERMINAL-BINDING PROTEIN"/>
    <property type="match status" value="1"/>
</dbReference>
<sequence>MGRDALALRETTIMTQTTKYVVGITDHMIGVPDIEADVLGPDVAIDFFATTNEAEFDPERLARLDALMVWGAKIGPRSVAHLSRCRGVVRYGVGYEKIDLAALEKAGIPFANNPDYGVEEVADHAMAMILSLHRRLWEHDARARNYRTGWQVHSLKPLSRSNKATVGVVGVGRIGTAVVNRLKPFGFHILGYDPGQPPGHEKAIGYERTESLEALLARSDIVTLHCPANAKTFGLLDADGLARLKPGAIVVNTARGELLDDFDALEAALRSGHLAAAAIDTLAKEPPDDHPLLTAWRDREDWLAGRLVITPHNAFYSDQAAVEMRRNAANTVRILLDEGRLRNQVRDGS</sequence>
<gene>
    <name evidence="6" type="ORF">GCM10016234_30950</name>
</gene>
<evidence type="ECO:0000259" key="4">
    <source>
        <dbReference type="Pfam" id="PF00389"/>
    </source>
</evidence>
<dbReference type="PANTHER" id="PTHR46029">
    <property type="entry name" value="C-TERMINAL-BINDING PROTEIN"/>
    <property type="match status" value="1"/>
</dbReference>
<evidence type="ECO:0000313" key="6">
    <source>
        <dbReference type="EMBL" id="GHD19375.1"/>
    </source>
</evidence>
<dbReference type="InterPro" id="IPR029753">
    <property type="entry name" value="D-isomer_DH_CS"/>
</dbReference>
<organism evidence="6 7">
    <name type="scientific">Tianweitania populi</name>
    <dbReference type="NCBI Taxonomy" id="1607949"/>
    <lineage>
        <taxon>Bacteria</taxon>
        <taxon>Pseudomonadati</taxon>
        <taxon>Pseudomonadota</taxon>
        <taxon>Alphaproteobacteria</taxon>
        <taxon>Hyphomicrobiales</taxon>
        <taxon>Phyllobacteriaceae</taxon>
        <taxon>Tianweitania</taxon>
    </lineage>
</organism>
<dbReference type="Gene3D" id="3.40.50.720">
    <property type="entry name" value="NAD(P)-binding Rossmann-like Domain"/>
    <property type="match status" value="2"/>
</dbReference>
<evidence type="ECO:0000259" key="5">
    <source>
        <dbReference type="Pfam" id="PF02826"/>
    </source>
</evidence>
<accession>A0A8J3DS24</accession>
<evidence type="ECO:0000256" key="2">
    <source>
        <dbReference type="ARBA" id="ARBA00023002"/>
    </source>
</evidence>
<dbReference type="SUPFAM" id="SSF52283">
    <property type="entry name" value="Formate/glycerate dehydrogenase catalytic domain-like"/>
    <property type="match status" value="1"/>
</dbReference>
<dbReference type="Pfam" id="PF02826">
    <property type="entry name" value="2-Hacid_dh_C"/>
    <property type="match status" value="1"/>
</dbReference>
<evidence type="ECO:0000313" key="7">
    <source>
        <dbReference type="Proteomes" id="UP000630142"/>
    </source>
</evidence>
<name>A0A8J3DS24_9HYPH</name>
<dbReference type="InterPro" id="IPR043322">
    <property type="entry name" value="CtBP"/>
</dbReference>
<dbReference type="CDD" id="cd05299">
    <property type="entry name" value="CtBP_dh"/>
    <property type="match status" value="1"/>
</dbReference>
<dbReference type="InterPro" id="IPR006140">
    <property type="entry name" value="D-isomer_DH_NAD-bd"/>
</dbReference>
<dbReference type="GO" id="GO:0140297">
    <property type="term" value="F:DNA-binding transcription factor binding"/>
    <property type="evidence" value="ECO:0007669"/>
    <property type="project" value="TreeGrafter"/>
</dbReference>
<evidence type="ECO:0000256" key="3">
    <source>
        <dbReference type="RuleBase" id="RU003719"/>
    </source>
</evidence>
<dbReference type="GO" id="GO:0006357">
    <property type="term" value="P:regulation of transcription by RNA polymerase II"/>
    <property type="evidence" value="ECO:0007669"/>
    <property type="project" value="TreeGrafter"/>
</dbReference>
<dbReference type="InterPro" id="IPR051638">
    <property type="entry name" value="CTBP_dehydrogenase"/>
</dbReference>
<keyword evidence="2 3" id="KW-0560">Oxidoreductase</keyword>
<dbReference type="GO" id="GO:0051287">
    <property type="term" value="F:NAD binding"/>
    <property type="evidence" value="ECO:0007669"/>
    <property type="project" value="InterPro"/>
</dbReference>
<dbReference type="PROSITE" id="PS00670">
    <property type="entry name" value="D_2_HYDROXYACID_DH_2"/>
    <property type="match status" value="1"/>
</dbReference>
<dbReference type="GO" id="GO:0001221">
    <property type="term" value="F:transcription coregulator binding"/>
    <property type="evidence" value="ECO:0007669"/>
    <property type="project" value="TreeGrafter"/>
</dbReference>
<feature type="domain" description="D-isomer specific 2-hydroxyacid dehydrogenase NAD-binding" evidence="5">
    <location>
        <begin position="126"/>
        <end position="314"/>
    </location>
</feature>
<reference evidence="6" key="2">
    <citation type="submission" date="2020-09" db="EMBL/GenBank/DDBJ databases">
        <authorList>
            <person name="Sun Q."/>
            <person name="Kim S."/>
        </authorList>
    </citation>
    <scope>NUCLEOTIDE SEQUENCE</scope>
    <source>
        <strain evidence="6">KCTC 42249</strain>
    </source>
</reference>
<comment type="similarity">
    <text evidence="1 3">Belongs to the D-isomer specific 2-hydroxyacid dehydrogenase family.</text>
</comment>
<comment type="caution">
    <text evidence="6">The sequence shown here is derived from an EMBL/GenBank/DDBJ whole genome shotgun (WGS) entry which is preliminary data.</text>
</comment>
<dbReference type="InterPro" id="IPR006139">
    <property type="entry name" value="D-isomer_2_OHA_DH_cat_dom"/>
</dbReference>
<reference evidence="6" key="1">
    <citation type="journal article" date="2014" name="Int. J. Syst. Evol. Microbiol.">
        <title>Complete genome sequence of Corynebacterium casei LMG S-19264T (=DSM 44701T), isolated from a smear-ripened cheese.</title>
        <authorList>
            <consortium name="US DOE Joint Genome Institute (JGI-PGF)"/>
            <person name="Walter F."/>
            <person name="Albersmeier A."/>
            <person name="Kalinowski J."/>
            <person name="Ruckert C."/>
        </authorList>
    </citation>
    <scope>NUCLEOTIDE SEQUENCE</scope>
    <source>
        <strain evidence="6">KCTC 42249</strain>
    </source>
</reference>
<protein>
    <submittedName>
        <fullName evidence="6">Dehydrogenase</fullName>
    </submittedName>
</protein>
<dbReference type="Pfam" id="PF00389">
    <property type="entry name" value="2-Hacid_dh"/>
    <property type="match status" value="1"/>
</dbReference>
<dbReference type="InterPro" id="IPR036291">
    <property type="entry name" value="NAD(P)-bd_dom_sf"/>
</dbReference>
<feature type="domain" description="D-isomer specific 2-hydroxyacid dehydrogenase catalytic" evidence="4">
    <location>
        <begin position="58"/>
        <end position="345"/>
    </location>
</feature>
<dbReference type="GO" id="GO:0016616">
    <property type="term" value="F:oxidoreductase activity, acting on the CH-OH group of donors, NAD or NADP as acceptor"/>
    <property type="evidence" value="ECO:0007669"/>
    <property type="project" value="InterPro"/>
</dbReference>
<evidence type="ECO:0000256" key="1">
    <source>
        <dbReference type="ARBA" id="ARBA00005854"/>
    </source>
</evidence>
<proteinExistence type="inferred from homology"/>
<dbReference type="SUPFAM" id="SSF51735">
    <property type="entry name" value="NAD(P)-binding Rossmann-fold domains"/>
    <property type="match status" value="1"/>
</dbReference>
<dbReference type="Proteomes" id="UP000630142">
    <property type="component" value="Unassembled WGS sequence"/>
</dbReference>
<keyword evidence="7" id="KW-1185">Reference proteome</keyword>
<dbReference type="PROSITE" id="PS00671">
    <property type="entry name" value="D_2_HYDROXYACID_DH_3"/>
    <property type="match status" value="1"/>
</dbReference>
<dbReference type="AlphaFoldDB" id="A0A8J3DS24"/>
<dbReference type="PROSITE" id="PS00065">
    <property type="entry name" value="D_2_HYDROXYACID_DH_1"/>
    <property type="match status" value="1"/>
</dbReference>